<keyword evidence="2" id="KW-0808">Transferase</keyword>
<dbReference type="eggNOG" id="COG1926">
    <property type="taxonomic scope" value="Bacteria"/>
</dbReference>
<reference evidence="2" key="1">
    <citation type="submission" date="2009-01" db="EMBL/GenBank/DDBJ databases">
        <title>Complete sequence of chromosome Cyanothece sp. PCC 7425.</title>
        <authorList>
            <consortium name="US DOE Joint Genome Institute"/>
            <person name="Lucas S."/>
            <person name="Copeland A."/>
            <person name="Lapidus A."/>
            <person name="Glavina del Rio T."/>
            <person name="Dalin E."/>
            <person name="Tice H."/>
            <person name="Bruce D."/>
            <person name="Goodwin L."/>
            <person name="Pitluck S."/>
            <person name="Sims D."/>
            <person name="Meineke L."/>
            <person name="Brettin T."/>
            <person name="Detter J.C."/>
            <person name="Han C."/>
            <person name="Larimer F."/>
            <person name="Land M."/>
            <person name="Hauser L."/>
            <person name="Kyrpides N."/>
            <person name="Ovchinnikova G."/>
            <person name="Liberton M."/>
            <person name="Stoeckel J."/>
            <person name="Banerjee A."/>
            <person name="Singh A."/>
            <person name="Page L."/>
            <person name="Sato H."/>
            <person name="Zhao L."/>
            <person name="Sherman L."/>
            <person name="Pakrasi H."/>
            <person name="Richardson P."/>
        </authorList>
    </citation>
    <scope>NUCLEOTIDE SEQUENCE</scope>
    <source>
        <strain evidence="2">PCC 7425</strain>
    </source>
</reference>
<proteinExistence type="predicted"/>
<feature type="domain" description="Phosphoribosyltransferase" evidence="1">
    <location>
        <begin position="11"/>
        <end position="174"/>
    </location>
</feature>
<dbReference type="InterPro" id="IPR000836">
    <property type="entry name" value="PRTase_dom"/>
</dbReference>
<dbReference type="HOGENOM" id="CLU_083583_0_0_3"/>
<dbReference type="InterPro" id="IPR029057">
    <property type="entry name" value="PRTase-like"/>
</dbReference>
<protein>
    <submittedName>
        <fullName evidence="2">Phosphoribosyltransferase</fullName>
    </submittedName>
</protein>
<dbReference type="GO" id="GO:0016757">
    <property type="term" value="F:glycosyltransferase activity"/>
    <property type="evidence" value="ECO:0007669"/>
    <property type="project" value="UniProtKB-KW"/>
</dbReference>
<evidence type="ECO:0000313" key="2">
    <source>
        <dbReference type="EMBL" id="ACL43540.1"/>
    </source>
</evidence>
<organism evidence="2">
    <name type="scientific">Cyanothece sp. (strain PCC 7425 / ATCC 29141)</name>
    <dbReference type="NCBI Taxonomy" id="395961"/>
    <lineage>
        <taxon>Bacteria</taxon>
        <taxon>Bacillati</taxon>
        <taxon>Cyanobacteriota</taxon>
        <taxon>Cyanophyceae</taxon>
        <taxon>Gomontiellales</taxon>
        <taxon>Cyanothecaceae</taxon>
        <taxon>Cyanothece</taxon>
    </lineage>
</organism>
<dbReference type="Gene3D" id="3.30.1310.20">
    <property type="entry name" value="PRTase-like"/>
    <property type="match status" value="1"/>
</dbReference>
<keyword evidence="2" id="KW-0328">Glycosyltransferase</keyword>
<dbReference type="Pfam" id="PF00156">
    <property type="entry name" value="Pribosyltran"/>
    <property type="match status" value="1"/>
</dbReference>
<dbReference type="EMBL" id="CP001344">
    <property type="protein sequence ID" value="ACL43540.1"/>
    <property type="molecule type" value="Genomic_DNA"/>
</dbReference>
<gene>
    <name evidence="2" type="ordered locus">Cyan7425_1158</name>
</gene>
<sequence>MITRFRDRSDAGKLLAQQLQAYRNCPDVVVLGLPRGGVPVAFEIARSLNAPLDLCLVRKLGVPTQKELAMGAIALGGVRVINREVVDWLNIPNTVIATVTAEEEAELHRRDRLYRGHRPPPPIENQTIILVDDGLATGSTMRAAIAALKKQQPEYLIVAVPVAPVSVYQELSTEVDQVVCLLTPEPFQAIGIWYEDFTQTTDEQVRDCLEQASFSSSVDR</sequence>
<dbReference type="STRING" id="395961.Cyan7425_1158"/>
<dbReference type="AlphaFoldDB" id="B8HLQ2"/>
<dbReference type="OrthoDB" id="9810066at2"/>
<dbReference type="Gene3D" id="3.40.50.2020">
    <property type="match status" value="1"/>
</dbReference>
<accession>B8HLQ2</accession>
<name>B8HLQ2_CYAP4</name>
<evidence type="ECO:0000259" key="1">
    <source>
        <dbReference type="Pfam" id="PF00156"/>
    </source>
</evidence>
<dbReference type="KEGG" id="cyn:Cyan7425_1158"/>
<dbReference type="CDD" id="cd06223">
    <property type="entry name" value="PRTases_typeI"/>
    <property type="match status" value="1"/>
</dbReference>
<dbReference type="SUPFAM" id="SSF53271">
    <property type="entry name" value="PRTase-like"/>
    <property type="match status" value="1"/>
</dbReference>